<protein>
    <submittedName>
        <fullName evidence="3">Oxidoreductase</fullName>
    </submittedName>
</protein>
<reference evidence="3" key="1">
    <citation type="journal article" date="2014" name="Int. J. Syst. Evol. Microbiol.">
        <title>Complete genome sequence of Corynebacterium casei LMG S-19264T (=DSM 44701T), isolated from a smear-ripened cheese.</title>
        <authorList>
            <consortium name="US DOE Joint Genome Institute (JGI-PGF)"/>
            <person name="Walter F."/>
            <person name="Albersmeier A."/>
            <person name="Kalinowski J."/>
            <person name="Ruckert C."/>
        </authorList>
    </citation>
    <scope>NUCLEOTIDE SEQUENCE</scope>
    <source>
        <strain evidence="3">CCM 8606</strain>
    </source>
</reference>
<evidence type="ECO:0000313" key="3">
    <source>
        <dbReference type="EMBL" id="GGI15073.1"/>
    </source>
</evidence>
<dbReference type="EMBL" id="BMDH01000004">
    <property type="protein sequence ID" value="GGI15073.1"/>
    <property type="molecule type" value="Genomic_DNA"/>
</dbReference>
<comment type="caution">
    <text evidence="3">The sequence shown here is derived from an EMBL/GenBank/DDBJ whole genome shotgun (WGS) entry which is preliminary data.</text>
</comment>
<gene>
    <name evidence="3" type="primary">opcA</name>
    <name evidence="3" type="ORF">GCM10007377_14090</name>
</gene>
<dbReference type="InterPro" id="IPR046802">
    <property type="entry name" value="OpcA_G6PD_C"/>
</dbReference>
<dbReference type="Proteomes" id="UP000619536">
    <property type="component" value="Unassembled WGS sequence"/>
</dbReference>
<sequence>MIVDLPGTTTAQISQRIDAMHEERGEAAQGRVLTLLIATTDNRLEEALEIANGASREHPCRVIAVVPHEDSDDGHLDAQLRFGADAGAGECIVLHPTGALTQHLDTLVIPLLVPDVPVMAWWLGEVPENPSLEPLGAIARSRITDATHSADPAAAFAALRANWNERDTDLSWTRLTIWRALLVSMLDQPPYTAIREVTVQGSHGSLPVDLLASWLALKLQVPVTIDRDAEGGLMGVVFHREDGDLSIRRTGPFDEQAVIEQPGQMDQHLSMPKRSLEECLSEEMRRLEPDVVYGEVLAEGWNLVNHD</sequence>
<evidence type="ECO:0000259" key="2">
    <source>
        <dbReference type="Pfam" id="PF20171"/>
    </source>
</evidence>
<evidence type="ECO:0000259" key="1">
    <source>
        <dbReference type="Pfam" id="PF10128"/>
    </source>
</evidence>
<dbReference type="RefSeq" id="WP_188355575.1">
    <property type="nucleotide sequence ID" value="NZ_BMDH01000004.1"/>
</dbReference>
<organism evidence="3 4">
    <name type="scientific">Galliscardovia ingluviei</name>
    <dbReference type="NCBI Taxonomy" id="1769422"/>
    <lineage>
        <taxon>Bacteria</taxon>
        <taxon>Bacillati</taxon>
        <taxon>Actinomycetota</taxon>
        <taxon>Actinomycetes</taxon>
        <taxon>Bifidobacteriales</taxon>
        <taxon>Bifidobacteriaceae</taxon>
        <taxon>Galliscardovia</taxon>
    </lineage>
</organism>
<dbReference type="Pfam" id="PF10128">
    <property type="entry name" value="OpcA_G6PD_assem"/>
    <property type="match status" value="1"/>
</dbReference>
<name>A0A8J3AIM4_9BIFI</name>
<reference evidence="3" key="2">
    <citation type="submission" date="2020-09" db="EMBL/GenBank/DDBJ databases">
        <authorList>
            <person name="Sun Q."/>
            <person name="Sedlacek I."/>
        </authorList>
    </citation>
    <scope>NUCLEOTIDE SEQUENCE</scope>
    <source>
        <strain evidence="3">CCM 8606</strain>
    </source>
</reference>
<keyword evidence="4" id="KW-1185">Reference proteome</keyword>
<evidence type="ECO:0000313" key="4">
    <source>
        <dbReference type="Proteomes" id="UP000619536"/>
    </source>
</evidence>
<proteinExistence type="predicted"/>
<dbReference type="InterPro" id="IPR004555">
    <property type="entry name" value="G6PDH_assembly_OpcA"/>
</dbReference>
<dbReference type="Pfam" id="PF20171">
    <property type="entry name" value="OpcA_G6PD_C"/>
    <property type="match status" value="1"/>
</dbReference>
<dbReference type="InterPro" id="IPR046801">
    <property type="entry name" value="OpcA_G6PD_N"/>
</dbReference>
<dbReference type="PANTHER" id="PTHR38658:SF1">
    <property type="entry name" value="OXPP CYCLE PROTEIN OPCA-RELATED"/>
    <property type="match status" value="1"/>
</dbReference>
<feature type="domain" description="Glucose-6-phosphate dehydrogenase assembly protein OpcA N-terminal" evidence="1">
    <location>
        <begin position="51"/>
        <end position="160"/>
    </location>
</feature>
<accession>A0A8J3AIM4</accession>
<feature type="domain" description="Glucose-6-phosphate dehydrogenase assembly protein OpcA C-terminal" evidence="2">
    <location>
        <begin position="166"/>
        <end position="297"/>
    </location>
</feature>
<dbReference type="PANTHER" id="PTHR38658">
    <property type="entry name" value="OXPP CYCLE PROTEIN OPCA-RELATED"/>
    <property type="match status" value="1"/>
</dbReference>
<dbReference type="AlphaFoldDB" id="A0A8J3AIM4"/>